<dbReference type="EMBL" id="UZAU01000709">
    <property type="status" value="NOT_ANNOTATED_CDS"/>
    <property type="molecule type" value="Genomic_DNA"/>
</dbReference>
<dbReference type="Gramene" id="evm.model.08.1378">
    <property type="protein sequence ID" value="cds.evm.model.08.1378"/>
    <property type="gene ID" value="evm.TU.08.1378"/>
</dbReference>
<reference evidence="3" key="2">
    <citation type="submission" date="2021-03" db="UniProtKB">
        <authorList>
            <consortium name="EnsemblPlants"/>
        </authorList>
    </citation>
    <scope>IDENTIFICATION</scope>
</reference>
<evidence type="ECO:0000256" key="1">
    <source>
        <dbReference type="SAM" id="Phobius"/>
    </source>
</evidence>
<dbReference type="CDD" id="cd01650">
    <property type="entry name" value="RT_nLTR_like"/>
    <property type="match status" value="1"/>
</dbReference>
<sequence>MGAVVSSSSSREAIITCTGYGYGVGLRKGRFQHLFSTFLSKLTVSRYISLFLYLRIWVLRRSLLCQLLPFKLSATVLSLFFFLFDPMDSLALNMTEILNLTDREAIVHDIEDDFRGDNPPPQSFCLVFRVLTPRTIKLEWFEEAMRNAWITRASLTFSSYGSSMFMVEFECEGDMRRVLEGQPWHFDHCLVTCANPAGLDTLLPNQLCYSPFWIQVHAIPFGQKSLRLAQLIGNEVGDFLEVDKATIFKVSSLFLCVRVLVDISKPIPRGILIDFKSIHREKWLSFKYENLPNICYHCGMFDHTLTKCIRYLKKCDDHSAPPPLPYKIPLKAPPKTNFKRNPFDLSNSFPLDELTHPNSNVDQSLVAAVNRFLSTEDHGPGSSVSAPLGNVSDARLLGMDQVTFSSDNQSHSAAMNPETRAHFGENPIGVLCDMPAMTTHQVAATVHENTTHEASFENTLPRLSEKAKGKAVAGVKRTAFLPQTVVVGDSLRNILKRARAGPTIAEVSSAINASFEQAVPKKGLRGGLLLFWKSDVLVNILNYSPNHIDCIVTINDNISTHVSCFYGSPYVHDKIHTWTLLHRLYDNAPNLPWLIFGDFNDYLSISDRSSPHNVPAYAMFNFRNFINKFSLTPLQPVGNPYTWKHGHLCERLDWGIVNSSWLTHFPRAVLYHLGFYGSDHRVLKIVLDDASLHTPRNKRFLFENFWLTEPSFFDTVKDSWSKVPSHSATTPLGSFLSKQQSCIAAIKDWNGSFKSLSSRIHTLENSLNTLHSNLPLNREDIKRASTLQSTLDFLLYKHEVFWKQRSKIHWLNAGDKNTKYFHNKATARKKTNNIRKLKCEDGRQVTSFSDICHEVCAYFDNLFKSQSSDATATNLIFTAIDKSLTLQQISFLDSPFEAGEVKQALFQLSGDKAPGLDGLNPAFYQKNWSVIGPDLTTVVLDILNGNADFSSINDTLIVLIPKKTNASTLKDFRPISLCSTVYKIVSKTIANRLKLVLGDLISSTQGAFLSERIIFDNIYIAQELVHAINHRKHGKIGWVGLKLDMEKAFDRVEWSFLTAILQRFQFPPHFINLIFQCVSSTSIRFSINGQITDPIFPSRGIRQGDPLSPYLFLLCSEGLTAALRVQENLGLFKGISIARTASAVSHLLFADDTLIFTTASFASCNSLKEALTLYNLASGQKVNYSKSSILFSPNTPPAVSSYFFDTLGLEAKPFISKYLGVPQCFGRSKKSSFDFILHRIGSHLSAWNEKLFSKAGKEVLLKAVIQAIPSYAMSCFRLPVSVCQKIEKMMAQFWWGSMGKGSKIHWKAWTNLCTSKFFGGLGFRSLVHHNQAMIAKQAWRVLSNPNSLLAAILKAKDLLNQGLMWKVGNGCSIRTLENYWVPDSRFLKFIAIDPPPSDRVSFFIDENGHCNRAKLDQYFDSHTVSSILKVPIGGLNKEDHLIWNKDTTGMFSVKTGYHLAHTVSLPPSSSNFSFIKKWWTALWTLNLPPKIKSLAWRAYHHILPTALNLFLKKSLPSPCCSLCHCPSESVTHALLDCSSAVKIWKASPLKHFYATHRHVDIKEFLIAGYSHLNKDDLTLLLATVWAIWNFRNKKLFANFNMSSVDVVEWINSYLSDYNAAQMGMKKLSSSQILYDHEQPKQVNPGYYQLNIDAALCSSQGKLGFGAVISDWCGRIVAGLSIPAAGDFVPLMAEALALRESLNWCYLIRIPIGVIKSSSKLWVDQFMG</sequence>
<reference evidence="3" key="1">
    <citation type="submission" date="2018-11" db="EMBL/GenBank/DDBJ databases">
        <authorList>
            <person name="Grassa J C."/>
        </authorList>
    </citation>
    <scope>NUCLEOTIDE SEQUENCE [LARGE SCALE GENOMIC DNA]</scope>
</reference>
<feature type="domain" description="Reverse transcriptase" evidence="2">
    <location>
        <begin position="941"/>
        <end position="1211"/>
    </location>
</feature>
<evidence type="ECO:0000313" key="4">
    <source>
        <dbReference type="Proteomes" id="UP000596661"/>
    </source>
</evidence>
<dbReference type="Pfam" id="PF13966">
    <property type="entry name" value="zf-RVT"/>
    <property type="match status" value="1"/>
</dbReference>
<keyword evidence="4" id="KW-1185">Reference proteome</keyword>
<organism evidence="3 4">
    <name type="scientific">Cannabis sativa</name>
    <name type="common">Hemp</name>
    <name type="synonym">Marijuana</name>
    <dbReference type="NCBI Taxonomy" id="3483"/>
    <lineage>
        <taxon>Eukaryota</taxon>
        <taxon>Viridiplantae</taxon>
        <taxon>Streptophyta</taxon>
        <taxon>Embryophyta</taxon>
        <taxon>Tracheophyta</taxon>
        <taxon>Spermatophyta</taxon>
        <taxon>Magnoliopsida</taxon>
        <taxon>eudicotyledons</taxon>
        <taxon>Gunneridae</taxon>
        <taxon>Pentapetalae</taxon>
        <taxon>rosids</taxon>
        <taxon>fabids</taxon>
        <taxon>Rosales</taxon>
        <taxon>Cannabaceae</taxon>
        <taxon>Cannabis</taxon>
    </lineage>
</organism>
<keyword evidence="1" id="KW-1133">Transmembrane helix</keyword>
<dbReference type="Pfam" id="PF14392">
    <property type="entry name" value="zf-CCHC_4"/>
    <property type="match status" value="1"/>
</dbReference>
<dbReference type="Pfam" id="PF14111">
    <property type="entry name" value="DUF4283"/>
    <property type="match status" value="1"/>
</dbReference>
<dbReference type="SUPFAM" id="SSF56219">
    <property type="entry name" value="DNase I-like"/>
    <property type="match status" value="1"/>
</dbReference>
<name>A0A803Q8H5_CANSA</name>
<dbReference type="Gene3D" id="3.60.10.10">
    <property type="entry name" value="Endonuclease/exonuclease/phosphatase"/>
    <property type="match status" value="1"/>
</dbReference>
<protein>
    <recommendedName>
        <fullName evidence="2">Reverse transcriptase domain-containing protein</fullName>
    </recommendedName>
</protein>
<dbReference type="PANTHER" id="PTHR33116">
    <property type="entry name" value="REVERSE TRANSCRIPTASE ZINC-BINDING DOMAIN-CONTAINING PROTEIN-RELATED-RELATED"/>
    <property type="match status" value="1"/>
</dbReference>
<keyword evidence="1" id="KW-0472">Membrane</keyword>
<dbReference type="InterPro" id="IPR000477">
    <property type="entry name" value="RT_dom"/>
</dbReference>
<keyword evidence="1" id="KW-0812">Transmembrane</keyword>
<feature type="transmembrane region" description="Helical" evidence="1">
    <location>
        <begin position="63"/>
        <end position="84"/>
    </location>
</feature>
<dbReference type="InterPro" id="IPR025558">
    <property type="entry name" value="DUF4283"/>
</dbReference>
<dbReference type="Proteomes" id="UP000596661">
    <property type="component" value="Chromosome 8"/>
</dbReference>
<dbReference type="InterPro" id="IPR026960">
    <property type="entry name" value="RVT-Znf"/>
</dbReference>
<dbReference type="InterPro" id="IPR036691">
    <property type="entry name" value="Endo/exonu/phosph_ase_sf"/>
</dbReference>
<proteinExistence type="predicted"/>
<dbReference type="InterPro" id="IPR025836">
    <property type="entry name" value="Zn_knuckle_CX2CX4HX4C"/>
</dbReference>
<dbReference type="PANTHER" id="PTHR33116:SF86">
    <property type="entry name" value="REVERSE TRANSCRIPTASE DOMAIN-CONTAINING PROTEIN"/>
    <property type="match status" value="1"/>
</dbReference>
<evidence type="ECO:0000259" key="2">
    <source>
        <dbReference type="PROSITE" id="PS50878"/>
    </source>
</evidence>
<dbReference type="Pfam" id="PF00078">
    <property type="entry name" value="RVT_1"/>
    <property type="match status" value="1"/>
</dbReference>
<dbReference type="PROSITE" id="PS50878">
    <property type="entry name" value="RT_POL"/>
    <property type="match status" value="1"/>
</dbReference>
<dbReference type="EnsemblPlants" id="evm.model.08.1378">
    <property type="protein sequence ID" value="cds.evm.model.08.1378"/>
    <property type="gene ID" value="evm.TU.08.1378"/>
</dbReference>
<evidence type="ECO:0000313" key="3">
    <source>
        <dbReference type="EnsemblPlants" id="cds.evm.model.08.1378"/>
    </source>
</evidence>
<accession>A0A803Q8H5</accession>